<comment type="caution">
    <text evidence="1">The sequence shown here is derived from an EMBL/GenBank/DDBJ whole genome shotgun (WGS) entry which is preliminary data.</text>
</comment>
<dbReference type="AlphaFoldDB" id="A0A813MCS7"/>
<name>A0A813MCS7_9BILA</name>
<keyword evidence="2" id="KW-1185">Reference proteome</keyword>
<proteinExistence type="predicted"/>
<evidence type="ECO:0000313" key="2">
    <source>
        <dbReference type="Proteomes" id="UP000663879"/>
    </source>
</evidence>
<dbReference type="Proteomes" id="UP000663879">
    <property type="component" value="Unassembled WGS sequence"/>
</dbReference>
<evidence type="ECO:0000313" key="1">
    <source>
        <dbReference type="EMBL" id="CAF0717927.1"/>
    </source>
</evidence>
<organism evidence="1 2">
    <name type="scientific">Brachionus calyciflorus</name>
    <dbReference type="NCBI Taxonomy" id="104777"/>
    <lineage>
        <taxon>Eukaryota</taxon>
        <taxon>Metazoa</taxon>
        <taxon>Spiralia</taxon>
        <taxon>Gnathifera</taxon>
        <taxon>Rotifera</taxon>
        <taxon>Eurotatoria</taxon>
        <taxon>Monogononta</taxon>
        <taxon>Pseudotrocha</taxon>
        <taxon>Ploima</taxon>
        <taxon>Brachionidae</taxon>
        <taxon>Brachionus</taxon>
    </lineage>
</organism>
<protein>
    <submittedName>
        <fullName evidence="1">Uncharacterized protein</fullName>
    </submittedName>
</protein>
<accession>A0A813MCS7</accession>
<dbReference type="EMBL" id="CAJNOC010000132">
    <property type="protein sequence ID" value="CAF0717927.1"/>
    <property type="molecule type" value="Genomic_DNA"/>
</dbReference>
<sequence>MKKISKSNSFPNLCIQHDEKISKRIDRNPHISTKEHKQNNLNNRMHSNESEQEINTQNVQIEYSSSKNHSNHLKALTNELIRSEKSLLKTNEKQDPLRVIKITEIIELADKQTNLNKCDFLNISPRQHNFLMHSHSLNSPFNQFKNENFKEIPIKIEKFDGNFEISKPHEHNAEIVLEILNYVNKPNQSDNNLQKPKKIIVKITGRTKSLEPKSPLQIKENHYENENFLNEILPIKTNPVKIGTRIPYHNFKPILKPNLIENKKSQDEQNGNVFDLEKFKSFFNNLNKSNRSFSMPPNNKPGILKTESTNFKSSFKIANKNYACSDSEDLVWTYNDQFSNTSYEKNKNMTRSSSTNFNSHLAKKIPPSYSLDNSPNEEYSSTFSLNNDCSVKTEPIVAKRGKDIDLYQTSLRRNFKKSDFGKNYTSISSYYNKYYLKKNEYNRREIGLYGDNLEKIKYSDQNDDTEADEDLEISNEVYSTNKDIQTKLKCDVDRSVHKFQHNHKQSLSTFLPIRDNRLHISHIKSHSISSSPNRNYKLTKRVIFADEIK</sequence>
<reference evidence="1" key="1">
    <citation type="submission" date="2021-02" db="EMBL/GenBank/DDBJ databases">
        <authorList>
            <person name="Nowell W R."/>
        </authorList>
    </citation>
    <scope>NUCLEOTIDE SEQUENCE</scope>
    <source>
        <strain evidence="1">Ploen Becks lab</strain>
    </source>
</reference>
<gene>
    <name evidence="1" type="ORF">OXX778_LOCUS1879</name>
</gene>